<feature type="transmembrane region" description="Helical" evidence="5">
    <location>
        <begin position="13"/>
        <end position="36"/>
    </location>
</feature>
<dbReference type="AlphaFoldDB" id="C2JTF6"/>
<dbReference type="EMBL" id="ACIZ01000013">
    <property type="protein sequence ID" value="EEN81732.1"/>
    <property type="molecule type" value="Genomic_DNA"/>
</dbReference>
<keyword evidence="3 5" id="KW-1133">Transmembrane helix</keyword>
<dbReference type="HOGENOM" id="CLU_146641_0_0_9"/>
<comment type="caution">
    <text evidence="6">The sequence shown here is derived from an EMBL/GenBank/DDBJ whole genome shotgun (WGS) entry which is preliminary data.</text>
</comment>
<proteinExistence type="predicted"/>
<evidence type="ECO:0000256" key="3">
    <source>
        <dbReference type="ARBA" id="ARBA00022989"/>
    </source>
</evidence>
<keyword evidence="1" id="KW-1003">Cell membrane</keyword>
<feature type="transmembrane region" description="Helical" evidence="5">
    <location>
        <begin position="48"/>
        <end position="68"/>
    </location>
</feature>
<keyword evidence="2 5" id="KW-0812">Transmembrane</keyword>
<evidence type="ECO:0000313" key="6">
    <source>
        <dbReference type="EMBL" id="EEN81732.1"/>
    </source>
</evidence>
<evidence type="ECO:0000256" key="2">
    <source>
        <dbReference type="ARBA" id="ARBA00022692"/>
    </source>
</evidence>
<name>C2JTF6_LACRM</name>
<reference evidence="6" key="1">
    <citation type="submission" date="2009-01" db="EMBL/GenBank/DDBJ databases">
        <authorList>
            <person name="Qin X."/>
            <person name="Bachman B."/>
            <person name="Battles P."/>
            <person name="Bell A."/>
            <person name="Bess C."/>
            <person name="Bickham C."/>
            <person name="Chaboub L."/>
            <person name="Chen D."/>
            <person name="Coyle M."/>
            <person name="Deiros D.R."/>
            <person name="Dinh H."/>
            <person name="Forbes L."/>
            <person name="Fowler G."/>
            <person name="Francisco L."/>
            <person name="Fu Q."/>
            <person name="Gubbala S."/>
            <person name="Hale W."/>
            <person name="Han Y."/>
            <person name="Hemphill L."/>
            <person name="Highlander S.K."/>
            <person name="Hirani K."/>
            <person name="Hogues M."/>
            <person name="Jackson L."/>
            <person name="Jakkamsetti A."/>
            <person name="Javaid M."/>
            <person name="Jiang H."/>
            <person name="Korchina V."/>
            <person name="Kovar C."/>
            <person name="Lara F."/>
            <person name="Lee S."/>
            <person name="Mata R."/>
            <person name="Mathew T."/>
            <person name="Moen C."/>
            <person name="Morales K."/>
            <person name="Munidasa M."/>
            <person name="Nazareth L."/>
            <person name="Ngo R."/>
            <person name="Nguyen L."/>
            <person name="Okwuonu G."/>
            <person name="Ongeri F."/>
            <person name="Patil S."/>
            <person name="Petrosino J."/>
            <person name="Pham C."/>
            <person name="Pham P."/>
            <person name="Pu L.-L."/>
            <person name="Puazo M."/>
            <person name="Raj R."/>
            <person name="Reid J."/>
            <person name="Rouhana J."/>
            <person name="Saada N."/>
            <person name="Shang Y."/>
            <person name="Simmons D."/>
            <person name="Thornton R."/>
            <person name="Warren J."/>
            <person name="Weissenberger G."/>
            <person name="Zhang J."/>
            <person name="Zhang L."/>
            <person name="Zhou C."/>
            <person name="Zhu D."/>
            <person name="Muzny D."/>
            <person name="Worley K."/>
            <person name="Gibbs R."/>
        </authorList>
    </citation>
    <scope>NUCLEOTIDE SEQUENCE [LARGE SCALE GENOMIC DNA]</scope>
    <source>
        <strain evidence="6">LMS2-1</strain>
    </source>
</reference>
<feature type="transmembrane region" description="Helical" evidence="5">
    <location>
        <begin position="74"/>
        <end position="93"/>
    </location>
</feature>
<evidence type="ECO:0000256" key="4">
    <source>
        <dbReference type="ARBA" id="ARBA00023136"/>
    </source>
</evidence>
<evidence type="ECO:0000256" key="1">
    <source>
        <dbReference type="ARBA" id="ARBA00022475"/>
    </source>
</evidence>
<organism evidence="6 7">
    <name type="scientific">Lacticaseibacillus rhamnosus (strain LMS2-1)</name>
    <dbReference type="NCBI Taxonomy" id="525361"/>
    <lineage>
        <taxon>Bacteria</taxon>
        <taxon>Bacillati</taxon>
        <taxon>Bacillota</taxon>
        <taxon>Bacilli</taxon>
        <taxon>Lactobacillales</taxon>
        <taxon>Lactobacillaceae</taxon>
        <taxon>Lacticaseibacillus</taxon>
    </lineage>
</organism>
<protein>
    <recommendedName>
        <fullName evidence="8">DUF1516 family protein</fullName>
    </recommendedName>
</protein>
<evidence type="ECO:0008006" key="8">
    <source>
        <dbReference type="Google" id="ProtNLM"/>
    </source>
</evidence>
<feature type="transmembrane region" description="Helical" evidence="5">
    <location>
        <begin position="105"/>
        <end position="126"/>
    </location>
</feature>
<dbReference type="InterPro" id="IPR010899">
    <property type="entry name" value="UPF0344"/>
</dbReference>
<accession>C2JTF6</accession>
<evidence type="ECO:0000256" key="5">
    <source>
        <dbReference type="SAM" id="Phobius"/>
    </source>
</evidence>
<dbReference type="Pfam" id="PF07457">
    <property type="entry name" value="DUF1516"/>
    <property type="match status" value="1"/>
</dbReference>
<keyword evidence="7" id="KW-1185">Reference proteome</keyword>
<evidence type="ECO:0000313" key="7">
    <source>
        <dbReference type="Proteomes" id="UP000004525"/>
    </source>
</evidence>
<sequence length="130" mass="14568">MGLVLLISEKGGIFMWLWLHLISWAVLAVAAGIALFSRTRQFVMWTMIARVCYLVSIISGVVLMRFSFNRNPMLTVIKILIAIGLIGLLEMAFADKKQQHLSKIIIWSAIAAFVLVTVVGFALAQFRPFI</sequence>
<gene>
    <name evidence="6" type="ORF">HMPREF0539_0190</name>
</gene>
<dbReference type="Proteomes" id="UP000004525">
    <property type="component" value="Unassembled WGS sequence"/>
</dbReference>
<keyword evidence="4 5" id="KW-0472">Membrane</keyword>